<dbReference type="Proteomes" id="UP000673691">
    <property type="component" value="Unassembled WGS sequence"/>
</dbReference>
<feature type="region of interest" description="Disordered" evidence="1">
    <location>
        <begin position="305"/>
        <end position="326"/>
    </location>
</feature>
<keyword evidence="4" id="KW-1185">Reference proteome</keyword>
<gene>
    <name evidence="3" type="ORF">BJ554DRAFT_6989</name>
</gene>
<feature type="domain" description="DDE-1" evidence="2">
    <location>
        <begin position="19"/>
        <end position="102"/>
    </location>
</feature>
<protein>
    <recommendedName>
        <fullName evidence="2">DDE-1 domain-containing protein</fullName>
    </recommendedName>
</protein>
<evidence type="ECO:0000313" key="4">
    <source>
        <dbReference type="Proteomes" id="UP000673691"/>
    </source>
</evidence>
<dbReference type="EMBL" id="JAEFCI010000517">
    <property type="protein sequence ID" value="KAG5463489.1"/>
    <property type="molecule type" value="Genomic_DNA"/>
</dbReference>
<name>A0A8H8A1W0_9FUNG</name>
<evidence type="ECO:0000313" key="3">
    <source>
        <dbReference type="EMBL" id="KAG5463489.1"/>
    </source>
</evidence>
<dbReference type="GO" id="GO:0003676">
    <property type="term" value="F:nucleic acid binding"/>
    <property type="evidence" value="ECO:0007669"/>
    <property type="project" value="InterPro"/>
</dbReference>
<accession>A0A8H8A1W0</accession>
<comment type="caution">
    <text evidence="3">The sequence shown here is derived from an EMBL/GenBank/DDBJ whole genome shotgun (WGS) entry which is preliminary data.</text>
</comment>
<reference evidence="3 4" key="1">
    <citation type="journal article" name="Sci. Rep.">
        <title>Genome-scale phylogenetic analyses confirm Olpidium as the closest living zoosporic fungus to the non-flagellated, terrestrial fungi.</title>
        <authorList>
            <person name="Chang Y."/>
            <person name="Rochon D."/>
            <person name="Sekimoto S."/>
            <person name="Wang Y."/>
            <person name="Chovatia M."/>
            <person name="Sandor L."/>
            <person name="Salamov A."/>
            <person name="Grigoriev I.V."/>
            <person name="Stajich J.E."/>
            <person name="Spatafora J.W."/>
        </authorList>
    </citation>
    <scope>NUCLEOTIDE SEQUENCE [LARGE SCALE GENOMIC DNA]</scope>
    <source>
        <strain evidence="3">S191</strain>
    </source>
</reference>
<organism evidence="3 4">
    <name type="scientific">Olpidium bornovanus</name>
    <dbReference type="NCBI Taxonomy" id="278681"/>
    <lineage>
        <taxon>Eukaryota</taxon>
        <taxon>Fungi</taxon>
        <taxon>Fungi incertae sedis</taxon>
        <taxon>Olpidiomycota</taxon>
        <taxon>Olpidiomycotina</taxon>
        <taxon>Olpidiomycetes</taxon>
        <taxon>Olpidiales</taxon>
        <taxon>Olpidiaceae</taxon>
        <taxon>Olpidium</taxon>
    </lineage>
</organism>
<dbReference type="AlphaFoldDB" id="A0A8H8A1W0"/>
<evidence type="ECO:0000259" key="2">
    <source>
        <dbReference type="Pfam" id="PF03184"/>
    </source>
</evidence>
<proteinExistence type="predicted"/>
<dbReference type="OrthoDB" id="2618249at2759"/>
<dbReference type="InterPro" id="IPR004875">
    <property type="entry name" value="DDE_SF_endonuclease_dom"/>
</dbReference>
<evidence type="ECO:0000256" key="1">
    <source>
        <dbReference type="SAM" id="MobiDB-lite"/>
    </source>
</evidence>
<sequence length="445" mass="50626">MQADISLATKQLEGRKVNKERLTLAVCCNGDGSDKVPLWVVGKSKSPRCFKKYQHRQPWLQKSEQRKSLDDTGHFSGVAEGVRQPRMVDRNVLLVLDNCNAHIPLVYCGGSSHASYAAVRSFVEGGREIRTVVFRFELTTCRRSAAPRRVSQAPTRVSPVVRTYPHAGPFHGRRLAPPSRLSPRGFRRGVRWRAWAAHAGFPRIAAIVSTCLPLPHFEGGFGDPEKISVLDAIRMVVPAWENDVQSTTIANCFLHCNIRTGPGVHDQVAKLRYRNPMDVRSLLNYPDEEVVAHVPTLDNIIDDQLDDFDQDKNPTNDEDDNEEIPRISSKEVQQAIQTLELFWLQQEGDNRTSIIAVQQIKEAVSAIKTRQMVQTNIQSYIFNVLRRPFSPFFNTPKNSYVWNICLQNAGDRRFLIQQQIREVYYFKYGNIVGTAKNICLRRIFV</sequence>
<dbReference type="Pfam" id="PF03184">
    <property type="entry name" value="DDE_1"/>
    <property type="match status" value="1"/>
</dbReference>